<reference evidence="1" key="1">
    <citation type="submission" date="2023-04" db="EMBL/GenBank/DDBJ databases">
        <title>Phytophthora lilii NBRC 32176.</title>
        <authorList>
            <person name="Ichikawa N."/>
            <person name="Sato H."/>
            <person name="Tonouchi N."/>
        </authorList>
    </citation>
    <scope>NUCLEOTIDE SEQUENCE</scope>
    <source>
        <strain evidence="1">NBRC 32176</strain>
    </source>
</reference>
<keyword evidence="2" id="KW-1185">Reference proteome</keyword>
<accession>A0A9W6YFT4</accession>
<name>A0A9W6YFT4_9STRA</name>
<sequence>MLALRGTRHLFLSINARKVIDSVRAKYQASIDAEEASADLFKEEPDDEFISEPVVEPEPVDDVEAFALMARVNPNILRSRANRTSPKRKLSRRI</sequence>
<proteinExistence type="predicted"/>
<dbReference type="Proteomes" id="UP001165083">
    <property type="component" value="Unassembled WGS sequence"/>
</dbReference>
<evidence type="ECO:0000313" key="1">
    <source>
        <dbReference type="EMBL" id="GMF66385.1"/>
    </source>
</evidence>
<protein>
    <submittedName>
        <fullName evidence="1">Unnamed protein product</fullName>
    </submittedName>
</protein>
<organism evidence="1 2">
    <name type="scientific">Phytophthora lilii</name>
    <dbReference type="NCBI Taxonomy" id="2077276"/>
    <lineage>
        <taxon>Eukaryota</taxon>
        <taxon>Sar</taxon>
        <taxon>Stramenopiles</taxon>
        <taxon>Oomycota</taxon>
        <taxon>Peronosporomycetes</taxon>
        <taxon>Peronosporales</taxon>
        <taxon>Peronosporaceae</taxon>
        <taxon>Phytophthora</taxon>
    </lineage>
</organism>
<dbReference type="AlphaFoldDB" id="A0A9W6YFT4"/>
<dbReference type="EMBL" id="BSXW01012626">
    <property type="protein sequence ID" value="GMF66385.1"/>
    <property type="molecule type" value="Genomic_DNA"/>
</dbReference>
<comment type="caution">
    <text evidence="1">The sequence shown here is derived from an EMBL/GenBank/DDBJ whole genome shotgun (WGS) entry which is preliminary data.</text>
</comment>
<gene>
    <name evidence="1" type="ORF">Plil01_001884100</name>
</gene>
<evidence type="ECO:0000313" key="2">
    <source>
        <dbReference type="Proteomes" id="UP001165083"/>
    </source>
</evidence>